<keyword evidence="2" id="KW-0677">Repeat</keyword>
<dbReference type="HOGENOM" id="CLU_029128_0_0_1"/>
<keyword evidence="4" id="KW-1185">Reference proteome</keyword>
<gene>
    <name evidence="3" type="ORF">SPAPADRAFT_154160</name>
</gene>
<protein>
    <recommendedName>
        <fullName evidence="5">F-box domain-containing protein</fullName>
    </recommendedName>
</protein>
<dbReference type="OrthoDB" id="4073735at2759"/>
<dbReference type="GO" id="GO:0005737">
    <property type="term" value="C:cytoplasm"/>
    <property type="evidence" value="ECO:0007669"/>
    <property type="project" value="TreeGrafter"/>
</dbReference>
<dbReference type="PANTHER" id="PTHR15454:SF56">
    <property type="entry name" value="PROTEIN PHOSPHATASE 1 REGULATORY SUBUNIT 7-RELATED"/>
    <property type="match status" value="1"/>
</dbReference>
<dbReference type="KEGG" id="spaa:SPAPADRAFT_154160"/>
<dbReference type="eggNOG" id="ENOG502SF6T">
    <property type="taxonomic scope" value="Eukaryota"/>
</dbReference>
<evidence type="ECO:0000313" key="3">
    <source>
        <dbReference type="EMBL" id="EGW31265.1"/>
    </source>
</evidence>
<evidence type="ECO:0000313" key="4">
    <source>
        <dbReference type="Proteomes" id="UP000000709"/>
    </source>
</evidence>
<dbReference type="InterPro" id="IPR001611">
    <property type="entry name" value="Leu-rich_rpt"/>
</dbReference>
<sequence>MLLRTNLRRLPDCVITQIFDSVPFDHLMEFCKHYPDKYVRDLLIQYYYCSRVQFAFNPPVPPPKATPGRRNLVTFVDSAVSQFMEDFPEVIPKTLLIDVCMDFKEAREILDKFHDRLVKCEVIDFALLEAEISADDFQFLLSFPNIKRVYFHFNSKLLLPALIDNPKLIKHPTLEHIIFCEHEITDWSGVRFPQNLKTLNLSYHRINFSTLILPQSVHSLSFIYCQIYSIKALRRQMTNELTELKITDNMLEHIVIDDLPRKLHTMDLRRNSIFSITGKEWPKGLKSLILSHNALDDDSLKVINNGVGWPEQLITLDLSVNFFDHTENLSNLPQSLKRLEISSNTFLWRDQENRVEFPVNLTYLGMSDCRVHNLSLLKFPVSLKELQLAHNGIKDLLPYGDWTELINLRQLDLFDNSITTLDNWIPPPNLRELIVENNPITRSPQFNELRNTFKFKITGMKSESNQQV</sequence>
<accession>G3AR90</accession>
<dbReference type="AlphaFoldDB" id="G3AR90"/>
<evidence type="ECO:0000256" key="2">
    <source>
        <dbReference type="ARBA" id="ARBA00022737"/>
    </source>
</evidence>
<evidence type="ECO:0000256" key="1">
    <source>
        <dbReference type="ARBA" id="ARBA00022614"/>
    </source>
</evidence>
<dbReference type="EMBL" id="GL996503">
    <property type="protein sequence ID" value="EGW31265.1"/>
    <property type="molecule type" value="Genomic_DNA"/>
</dbReference>
<dbReference type="InterPro" id="IPR032675">
    <property type="entry name" value="LRR_dom_sf"/>
</dbReference>
<dbReference type="SUPFAM" id="SSF52058">
    <property type="entry name" value="L domain-like"/>
    <property type="match status" value="1"/>
</dbReference>
<reference evidence="3 4" key="1">
    <citation type="journal article" date="2011" name="Proc. Natl. Acad. Sci. U.S.A.">
        <title>Comparative genomics of xylose-fermenting fungi for enhanced biofuel production.</title>
        <authorList>
            <person name="Wohlbach D.J."/>
            <person name="Kuo A."/>
            <person name="Sato T.K."/>
            <person name="Potts K.M."/>
            <person name="Salamov A.A."/>
            <person name="LaButti K.M."/>
            <person name="Sun H."/>
            <person name="Clum A."/>
            <person name="Pangilinan J.L."/>
            <person name="Lindquist E.A."/>
            <person name="Lucas S."/>
            <person name="Lapidus A."/>
            <person name="Jin M."/>
            <person name="Gunawan C."/>
            <person name="Balan V."/>
            <person name="Dale B.E."/>
            <person name="Jeffries T.W."/>
            <person name="Zinkel R."/>
            <person name="Barry K.W."/>
            <person name="Grigoriev I.V."/>
            <person name="Gasch A.P."/>
        </authorList>
    </citation>
    <scope>NUCLEOTIDE SEQUENCE [LARGE SCALE GENOMIC DNA]</scope>
    <source>
        <strain evidence="4">NRRL Y-27907 / 11-Y1</strain>
    </source>
</reference>
<dbReference type="Gene3D" id="3.80.10.10">
    <property type="entry name" value="Ribonuclease Inhibitor"/>
    <property type="match status" value="2"/>
</dbReference>
<keyword evidence="1" id="KW-0433">Leucine-rich repeat</keyword>
<name>G3AR90_SPAPN</name>
<dbReference type="InParanoid" id="G3AR90"/>
<dbReference type="Proteomes" id="UP000000709">
    <property type="component" value="Unassembled WGS sequence"/>
</dbReference>
<dbReference type="GeneID" id="18870971"/>
<evidence type="ECO:0008006" key="5">
    <source>
        <dbReference type="Google" id="ProtNLM"/>
    </source>
</evidence>
<dbReference type="PROSITE" id="PS51450">
    <property type="entry name" value="LRR"/>
    <property type="match status" value="3"/>
</dbReference>
<dbReference type="PANTHER" id="PTHR15454">
    <property type="entry name" value="NISCHARIN RELATED"/>
    <property type="match status" value="1"/>
</dbReference>
<proteinExistence type="predicted"/>
<organism evidence="4">
    <name type="scientific">Spathaspora passalidarum (strain NRRL Y-27907 / 11-Y1)</name>
    <dbReference type="NCBI Taxonomy" id="619300"/>
    <lineage>
        <taxon>Eukaryota</taxon>
        <taxon>Fungi</taxon>
        <taxon>Dikarya</taxon>
        <taxon>Ascomycota</taxon>
        <taxon>Saccharomycotina</taxon>
        <taxon>Pichiomycetes</taxon>
        <taxon>Debaryomycetaceae</taxon>
        <taxon>Spathaspora</taxon>
    </lineage>
</organism>
<dbReference type="RefSeq" id="XP_007376043.1">
    <property type="nucleotide sequence ID" value="XM_007375981.1"/>
</dbReference>